<evidence type="ECO:0000313" key="9">
    <source>
        <dbReference type="EMBL" id="WBW75039.1"/>
    </source>
</evidence>
<keyword evidence="3 6" id="KW-0808">Transferase</keyword>
<dbReference type="EMBL" id="CP115613">
    <property type="protein sequence ID" value="WBW75039.1"/>
    <property type="molecule type" value="Genomic_DNA"/>
</dbReference>
<evidence type="ECO:0000259" key="7">
    <source>
        <dbReference type="Pfam" id="PF00370"/>
    </source>
</evidence>
<keyword evidence="10" id="KW-1185">Reference proteome</keyword>
<dbReference type="GO" id="GO:0042732">
    <property type="term" value="P:D-xylose metabolic process"/>
    <property type="evidence" value="ECO:0007669"/>
    <property type="project" value="UniProtKB-UniRule"/>
</dbReference>
<dbReference type="CDD" id="cd07776">
    <property type="entry name" value="ASKHA_NBD_FGGY_SpXK-like"/>
    <property type="match status" value="1"/>
</dbReference>
<dbReference type="PANTHER" id="PTHR10196:SF57">
    <property type="entry name" value="XYLULOSE KINASE"/>
    <property type="match status" value="1"/>
</dbReference>
<evidence type="ECO:0000256" key="2">
    <source>
        <dbReference type="ARBA" id="ARBA00022629"/>
    </source>
</evidence>
<evidence type="ECO:0000256" key="6">
    <source>
        <dbReference type="RuleBase" id="RU367058"/>
    </source>
</evidence>
<dbReference type="FunFam" id="3.30.420.40:FF:000118">
    <property type="entry name" value="Xylulose kinase 2"/>
    <property type="match status" value="1"/>
</dbReference>
<comment type="catalytic activity">
    <reaction evidence="5 6">
        <text>D-xylulose + ATP = D-xylulose 5-phosphate + ADP + H(+)</text>
        <dbReference type="Rhea" id="RHEA:10964"/>
        <dbReference type="ChEBI" id="CHEBI:15378"/>
        <dbReference type="ChEBI" id="CHEBI:17140"/>
        <dbReference type="ChEBI" id="CHEBI:30616"/>
        <dbReference type="ChEBI" id="CHEBI:57737"/>
        <dbReference type="ChEBI" id="CHEBI:456216"/>
        <dbReference type="EC" id="2.7.1.17"/>
    </reaction>
</comment>
<reference evidence="9 10" key="1">
    <citation type="journal article" date="2023" name="G3 (Bethesda)">
        <title>A high-quality reference genome for the fission yeast Schizosaccharomyces osmophilus.</title>
        <authorList>
            <person name="Jia G.S."/>
            <person name="Zhang W.C."/>
            <person name="Liang Y."/>
            <person name="Liu X.H."/>
            <person name="Rhind N."/>
            <person name="Pidoux A."/>
            <person name="Brysch-Herzberg M."/>
            <person name="Du L.L."/>
        </authorList>
    </citation>
    <scope>NUCLEOTIDE SEQUENCE [LARGE SCALE GENOMIC DNA]</scope>
    <source>
        <strain evidence="9 10">CBS 15793</strain>
    </source>
</reference>
<dbReference type="GO" id="GO:0005524">
    <property type="term" value="F:ATP binding"/>
    <property type="evidence" value="ECO:0007669"/>
    <property type="project" value="UniProtKB-UniRule"/>
</dbReference>
<evidence type="ECO:0000256" key="4">
    <source>
        <dbReference type="ARBA" id="ARBA00022777"/>
    </source>
</evidence>
<evidence type="ECO:0000256" key="1">
    <source>
        <dbReference type="ARBA" id="ARBA00009156"/>
    </source>
</evidence>
<dbReference type="GO" id="GO:0004856">
    <property type="term" value="F:D-xylulokinase activity"/>
    <property type="evidence" value="ECO:0007669"/>
    <property type="project" value="UniProtKB-UniRule"/>
</dbReference>
<name>A0AAE9WG47_9SCHI</name>
<dbReference type="AlphaFoldDB" id="A0AAE9WG47"/>
<dbReference type="KEGG" id="som:SOMG_04347"/>
<keyword evidence="6" id="KW-0067">ATP-binding</keyword>
<evidence type="ECO:0000313" key="10">
    <source>
        <dbReference type="Proteomes" id="UP001212411"/>
    </source>
</evidence>
<dbReference type="GO" id="GO:0005997">
    <property type="term" value="P:xylulose metabolic process"/>
    <property type="evidence" value="ECO:0007669"/>
    <property type="project" value="TreeGrafter"/>
</dbReference>
<dbReference type="EC" id="2.7.1.17" evidence="6"/>
<dbReference type="GO" id="GO:0005829">
    <property type="term" value="C:cytosol"/>
    <property type="evidence" value="ECO:0007669"/>
    <property type="project" value="TreeGrafter"/>
</dbReference>
<dbReference type="GeneID" id="80877823"/>
<dbReference type="InterPro" id="IPR043129">
    <property type="entry name" value="ATPase_NBD"/>
</dbReference>
<gene>
    <name evidence="9" type="primary">xks1</name>
    <name evidence="9" type="ORF">SOMG_04347</name>
</gene>
<dbReference type="RefSeq" id="XP_056039282.1">
    <property type="nucleotide sequence ID" value="XM_056183134.1"/>
</dbReference>
<dbReference type="Pfam" id="PF00370">
    <property type="entry name" value="FGGY_N"/>
    <property type="match status" value="1"/>
</dbReference>
<evidence type="ECO:0000256" key="5">
    <source>
        <dbReference type="ARBA" id="ARBA00048885"/>
    </source>
</evidence>
<evidence type="ECO:0000259" key="8">
    <source>
        <dbReference type="Pfam" id="PF02782"/>
    </source>
</evidence>
<evidence type="ECO:0000256" key="3">
    <source>
        <dbReference type="ARBA" id="ARBA00022679"/>
    </source>
</evidence>
<dbReference type="PANTHER" id="PTHR10196">
    <property type="entry name" value="SUGAR KINASE"/>
    <property type="match status" value="1"/>
</dbReference>
<protein>
    <recommendedName>
        <fullName evidence="6">Xylulose kinase</fullName>
        <ecNumber evidence="6">2.7.1.17</ecNumber>
    </recommendedName>
</protein>
<comment type="function">
    <text evidence="6">Highly specific D-xylulose kinase which participates in the catabolism of xylose. Xylose is a major component of hemicelluloses such as xylan. Most fungi utilize D-xylose via three enzymatic reactions, xylose reductase (XR), xylitol dehydrogenase (XDH), and xylulokinase, to form xylulose 5-phosphate, which enters pentose phosphate pathway.</text>
</comment>
<feature type="domain" description="Carbohydrate kinase FGGY N-terminal" evidence="7">
    <location>
        <begin position="1"/>
        <end position="280"/>
    </location>
</feature>
<dbReference type="InterPro" id="IPR018485">
    <property type="entry name" value="FGGY_C"/>
</dbReference>
<feature type="domain" description="Carbohydrate kinase FGGY C-terminal" evidence="8">
    <location>
        <begin position="291"/>
        <end position="498"/>
    </location>
</feature>
<dbReference type="Pfam" id="PF02782">
    <property type="entry name" value="FGGY_C"/>
    <property type="match status" value="1"/>
</dbReference>
<dbReference type="InterPro" id="IPR018484">
    <property type="entry name" value="FGGY_N"/>
</dbReference>
<dbReference type="Proteomes" id="UP001212411">
    <property type="component" value="Chromosome 3"/>
</dbReference>
<accession>A0AAE9WG47</accession>
<proteinExistence type="inferred from homology"/>
<organism evidence="9 10">
    <name type="scientific">Schizosaccharomyces osmophilus</name>
    <dbReference type="NCBI Taxonomy" id="2545709"/>
    <lineage>
        <taxon>Eukaryota</taxon>
        <taxon>Fungi</taxon>
        <taxon>Dikarya</taxon>
        <taxon>Ascomycota</taxon>
        <taxon>Taphrinomycotina</taxon>
        <taxon>Schizosaccharomycetes</taxon>
        <taxon>Schizosaccharomycetales</taxon>
        <taxon>Schizosaccharomycetaceae</taxon>
        <taxon>Schizosaccharomyces</taxon>
    </lineage>
</organism>
<sequence>MFLGLDLSTQQLKGVTINEKLDIVQEVVVDFEKDFPSYKTTKGVYKHGHEVVAPVPMWLDAIDLLCARLAKVMDVSEIQGICGAGQQHAGVFWLQGAEQALGSLETSSTLQNQLGKYLYSRSPNWQDATTSRECREMEAVVGGADTLADITGSRAHLRFTGPQIKRFRRLHPDIYEKTERIGLASSFLMSVFLQREAPLEISDVCGMNLWDIRNERFDTRLLDDVAGSFKGSDLAEKLGPVEMNGAKHLGGIGSYFAKKYGFSPHCQILPITGDNPATLLSLPLRPGKDVLLSLGTSTTALMATSNYVCSPDYHMFGHPTVTNDYMVMLCYKNGSLAREYIRNSLNEKYQVHDKNSWDLFNKFTLKERVKTDSLPDQKIGLYYPLREIIPAVGPGVWRYNIRDSKLEPVTETSESWTIPDDDARAIVESQFLDIRNRITPLLTNVSRPQRVYVVGGASRNEAIVQMISEILGCDVYRLKQGASNACAIGGAVKAAYAMNKQKLSFDDFVLQSWDEDEKVELVKSKPEKSVYDIFGQLLPYLEQAQDIAIHQTIE</sequence>
<keyword evidence="4 6" id="KW-0418">Kinase</keyword>
<keyword evidence="6" id="KW-0119">Carbohydrate metabolism</keyword>
<comment type="similarity">
    <text evidence="1 6">Belongs to the FGGY kinase family.</text>
</comment>
<dbReference type="SUPFAM" id="SSF53067">
    <property type="entry name" value="Actin-like ATPase domain"/>
    <property type="match status" value="2"/>
</dbReference>
<keyword evidence="6" id="KW-0547">Nucleotide-binding</keyword>
<dbReference type="Gene3D" id="3.30.420.40">
    <property type="match status" value="2"/>
</dbReference>
<dbReference type="InterPro" id="IPR042024">
    <property type="entry name" value="D-XK_euk"/>
</dbReference>
<keyword evidence="2 6" id="KW-0859">Xylose metabolism</keyword>